<keyword evidence="3" id="KW-1185">Reference proteome</keyword>
<dbReference type="GO" id="GO:0016810">
    <property type="term" value="F:hydrolase activity, acting on carbon-nitrogen (but not peptide) bonds"/>
    <property type="evidence" value="ECO:0007669"/>
    <property type="project" value="InterPro"/>
</dbReference>
<dbReference type="Gene3D" id="3.20.20.140">
    <property type="entry name" value="Metal-dependent hydrolases"/>
    <property type="match status" value="1"/>
</dbReference>
<name>A0A6B8RGP0_9BACL</name>
<proteinExistence type="predicted"/>
<dbReference type="SUPFAM" id="SSF51556">
    <property type="entry name" value="Metallo-dependent hydrolases"/>
    <property type="match status" value="1"/>
</dbReference>
<protein>
    <submittedName>
        <fullName evidence="2">Alpha-D-ribose 1-methylphosphonate 5-triphosphate diphosphatase</fullName>
        <ecNumber evidence="2">3.6.1.63</ecNumber>
    </submittedName>
</protein>
<dbReference type="EC" id="3.6.1.63" evidence="2"/>
<dbReference type="InterPro" id="IPR051781">
    <property type="entry name" value="Metallo-dep_Hydrolase"/>
</dbReference>
<dbReference type="Pfam" id="PF01979">
    <property type="entry name" value="Amidohydro_1"/>
    <property type="match status" value="1"/>
</dbReference>
<accession>A0A6B8RGP0</accession>
<dbReference type="InterPro" id="IPR011059">
    <property type="entry name" value="Metal-dep_hydrolase_composite"/>
</dbReference>
<dbReference type="Gene3D" id="2.30.40.10">
    <property type="entry name" value="Urease, subunit C, domain 1"/>
    <property type="match status" value="1"/>
</dbReference>
<dbReference type="InterPro" id="IPR006680">
    <property type="entry name" value="Amidohydro-rel"/>
</dbReference>
<dbReference type="InterPro" id="IPR032466">
    <property type="entry name" value="Metal_Hydrolase"/>
</dbReference>
<dbReference type="RefSeq" id="WP_155699762.1">
    <property type="nucleotide sequence ID" value="NZ_CP034235.1"/>
</dbReference>
<dbReference type="GO" id="GO:0019700">
    <property type="term" value="P:organic phosphonate catabolic process"/>
    <property type="evidence" value="ECO:0007669"/>
    <property type="project" value="InterPro"/>
</dbReference>
<keyword evidence="2" id="KW-0378">Hydrolase</keyword>
<dbReference type="OrthoDB" id="9776488at2"/>
<dbReference type="AlphaFoldDB" id="A0A6B8RGP0"/>
<dbReference type="Proteomes" id="UP000426246">
    <property type="component" value="Chromosome"/>
</dbReference>
<dbReference type="PANTHER" id="PTHR43135:SF3">
    <property type="entry name" value="ALPHA-D-RIBOSE 1-METHYLPHOSPHONATE 5-TRIPHOSPHATE DIPHOSPHATASE"/>
    <property type="match status" value="1"/>
</dbReference>
<evidence type="ECO:0000313" key="2">
    <source>
        <dbReference type="EMBL" id="QGQ94755.1"/>
    </source>
</evidence>
<evidence type="ECO:0000313" key="3">
    <source>
        <dbReference type="Proteomes" id="UP000426246"/>
    </source>
</evidence>
<reference evidence="3" key="1">
    <citation type="submission" date="2018-11" db="EMBL/GenBank/DDBJ databases">
        <title>Complete genome sequence of Paenibacillus sp. ML311-T8.</title>
        <authorList>
            <person name="Nam Y.-D."/>
            <person name="Kang J."/>
            <person name="Chung W.-H."/>
            <person name="Park Y.S."/>
        </authorList>
    </citation>
    <scope>NUCLEOTIDE SEQUENCE [LARGE SCALE GENOMIC DNA]</scope>
    <source>
        <strain evidence="3">ML311-T8</strain>
    </source>
</reference>
<dbReference type="NCBIfam" id="NF011984">
    <property type="entry name" value="PRK15446.1-5"/>
    <property type="match status" value="1"/>
</dbReference>
<evidence type="ECO:0000259" key="1">
    <source>
        <dbReference type="Pfam" id="PF01979"/>
    </source>
</evidence>
<gene>
    <name evidence="2" type="ORF">EHS13_07600</name>
</gene>
<dbReference type="NCBIfam" id="NF011990">
    <property type="entry name" value="PRK15446.2-6"/>
    <property type="match status" value="1"/>
</dbReference>
<feature type="domain" description="Amidohydrolase-related" evidence="1">
    <location>
        <begin position="221"/>
        <end position="373"/>
    </location>
</feature>
<dbReference type="KEGG" id="ppsc:EHS13_07600"/>
<organism evidence="2 3">
    <name type="scientific">Paenibacillus psychroresistens</name>
    <dbReference type="NCBI Taxonomy" id="1778678"/>
    <lineage>
        <taxon>Bacteria</taxon>
        <taxon>Bacillati</taxon>
        <taxon>Bacillota</taxon>
        <taxon>Bacilli</taxon>
        <taxon>Bacillales</taxon>
        <taxon>Paenibacillaceae</taxon>
        <taxon>Paenibacillus</taxon>
    </lineage>
</organism>
<dbReference type="SUPFAM" id="SSF51338">
    <property type="entry name" value="Composite domain of metallo-dependent hydrolases"/>
    <property type="match status" value="1"/>
</dbReference>
<dbReference type="EMBL" id="CP034235">
    <property type="protein sequence ID" value="QGQ94755.1"/>
    <property type="molecule type" value="Genomic_DNA"/>
</dbReference>
<dbReference type="PIRSF" id="PIRSF038971">
    <property type="entry name" value="PhnM"/>
    <property type="match status" value="1"/>
</dbReference>
<sequence>MISNRLLINNAQIVTLSGVQEGSLIIEDGKIVEILPVGNNETAINSKDEIIDAEGCYVMPGLIDMHSDALEKEIQPRPNTFFPLHMSFFELEKKLAGCGVTTIYHSLSLADGVGVRDDAMVVDVIEHIVKLREERAMIHHRVHLRYEVTNLIGMSTVKNLINTKQIDLLSIMDHTPGQGQFTEKDTYENYLVKTYGVRDEQLRLMVETLKSNSKLIEWEQIRDMVQHAIQHDIVVASHDDDTIEKVDLMIDYGVTISEFPINLTAAQYSHEQKLLVVVGSPNLVRGVSHSNNMKAIDAIKAGYSDAICSDYLPSSMLPAVFMLHQKENMPLHQAVAMVTANPAAKLGIGDRVGSIEPGKMADLVFVKLHNGYPLVHRTLVNGETIYYAKPFHSQAKEISYA</sequence>
<dbReference type="NCBIfam" id="NF011987">
    <property type="entry name" value="PRK15446.2-3"/>
    <property type="match status" value="1"/>
</dbReference>
<dbReference type="PANTHER" id="PTHR43135">
    <property type="entry name" value="ALPHA-D-RIBOSE 1-METHYLPHOSPHONATE 5-TRIPHOSPHATE DIPHOSPHATASE"/>
    <property type="match status" value="1"/>
</dbReference>
<dbReference type="InterPro" id="IPR012696">
    <property type="entry name" value="PhnM"/>
</dbReference>